<keyword evidence="8 9" id="KW-0472">Membrane</keyword>
<comment type="function">
    <text evidence="9">Essential subunit of the Sec protein translocation channel SecYEG. Clamps together the 2 halves of SecY. May contact the channel plug during translocation.</text>
</comment>
<dbReference type="EMBL" id="DVOE01000011">
    <property type="protein sequence ID" value="HIU98413.1"/>
    <property type="molecule type" value="Genomic_DNA"/>
</dbReference>
<dbReference type="HAMAP" id="MF_00422">
    <property type="entry name" value="SecE"/>
    <property type="match status" value="1"/>
</dbReference>
<evidence type="ECO:0000256" key="5">
    <source>
        <dbReference type="ARBA" id="ARBA00022927"/>
    </source>
</evidence>
<dbReference type="Proteomes" id="UP000886857">
    <property type="component" value="Unassembled WGS sequence"/>
</dbReference>
<evidence type="ECO:0000313" key="12">
    <source>
        <dbReference type="Proteomes" id="UP000886857"/>
    </source>
</evidence>
<keyword evidence="2 9" id="KW-0813">Transport</keyword>
<dbReference type="GO" id="GO:0006605">
    <property type="term" value="P:protein targeting"/>
    <property type="evidence" value="ECO:0007669"/>
    <property type="project" value="UniProtKB-UniRule"/>
</dbReference>
<feature type="compositionally biased region" description="Basic and acidic residues" evidence="10">
    <location>
        <begin position="7"/>
        <end position="27"/>
    </location>
</feature>
<sequence>MAKKNRDKGAVTEDTTKMVGELEKPAVSEETSAPSQKPSSGKGKQTPAKKSDKPNIFRRMGKGIKGVVSELKKVTWPKGKDVGKSTLVVLVVVVAFFIILFGVDVVLTGLYGLITEGDWVNIV</sequence>
<gene>
    <name evidence="9 11" type="primary">secE</name>
    <name evidence="11" type="ORF">IAC73_01040</name>
</gene>
<dbReference type="Pfam" id="PF00584">
    <property type="entry name" value="SecE"/>
    <property type="match status" value="1"/>
</dbReference>
<dbReference type="Gene3D" id="1.20.5.1030">
    <property type="entry name" value="Preprotein translocase secy subunit"/>
    <property type="match status" value="1"/>
</dbReference>
<dbReference type="GO" id="GO:0005886">
    <property type="term" value="C:plasma membrane"/>
    <property type="evidence" value="ECO:0007669"/>
    <property type="project" value="UniProtKB-SubCell"/>
</dbReference>
<evidence type="ECO:0000256" key="2">
    <source>
        <dbReference type="ARBA" id="ARBA00022448"/>
    </source>
</evidence>
<evidence type="ECO:0000313" key="11">
    <source>
        <dbReference type="EMBL" id="HIU98413.1"/>
    </source>
</evidence>
<evidence type="ECO:0000256" key="9">
    <source>
        <dbReference type="HAMAP-Rule" id="MF_00422"/>
    </source>
</evidence>
<dbReference type="InterPro" id="IPR038379">
    <property type="entry name" value="SecE_sf"/>
</dbReference>
<dbReference type="PANTHER" id="PTHR33910">
    <property type="entry name" value="PROTEIN TRANSLOCASE SUBUNIT SECE"/>
    <property type="match status" value="1"/>
</dbReference>
<dbReference type="PANTHER" id="PTHR33910:SF1">
    <property type="entry name" value="PROTEIN TRANSLOCASE SUBUNIT SECE"/>
    <property type="match status" value="1"/>
</dbReference>
<reference evidence="11" key="1">
    <citation type="submission" date="2020-10" db="EMBL/GenBank/DDBJ databases">
        <authorList>
            <person name="Gilroy R."/>
        </authorList>
    </citation>
    <scope>NUCLEOTIDE SEQUENCE</scope>
    <source>
        <strain evidence="11">10406</strain>
    </source>
</reference>
<keyword evidence="7 9" id="KW-0811">Translocation</keyword>
<evidence type="ECO:0000256" key="4">
    <source>
        <dbReference type="ARBA" id="ARBA00022692"/>
    </source>
</evidence>
<comment type="similarity">
    <text evidence="9">Belongs to the SecE/SEC61-gamma family.</text>
</comment>
<dbReference type="GO" id="GO:0043952">
    <property type="term" value="P:protein transport by the Sec complex"/>
    <property type="evidence" value="ECO:0007669"/>
    <property type="project" value="UniProtKB-UniRule"/>
</dbReference>
<evidence type="ECO:0000256" key="6">
    <source>
        <dbReference type="ARBA" id="ARBA00022989"/>
    </source>
</evidence>
<evidence type="ECO:0000256" key="1">
    <source>
        <dbReference type="ARBA" id="ARBA00004370"/>
    </source>
</evidence>
<proteinExistence type="inferred from homology"/>
<dbReference type="NCBIfam" id="TIGR00964">
    <property type="entry name" value="secE_bact"/>
    <property type="match status" value="1"/>
</dbReference>
<organism evidence="11 12">
    <name type="scientific">Candidatus Limadaptatus stercoripullorum</name>
    <dbReference type="NCBI Taxonomy" id="2840846"/>
    <lineage>
        <taxon>Bacteria</taxon>
        <taxon>Bacillati</taxon>
        <taxon>Bacillota</taxon>
        <taxon>Clostridia</taxon>
        <taxon>Eubacteriales</taxon>
        <taxon>Candidatus Limadaptatus</taxon>
    </lineage>
</organism>
<dbReference type="GO" id="GO:0065002">
    <property type="term" value="P:intracellular protein transmembrane transport"/>
    <property type="evidence" value="ECO:0007669"/>
    <property type="project" value="UniProtKB-UniRule"/>
</dbReference>
<evidence type="ECO:0000256" key="3">
    <source>
        <dbReference type="ARBA" id="ARBA00022475"/>
    </source>
</evidence>
<reference evidence="11" key="2">
    <citation type="journal article" date="2021" name="PeerJ">
        <title>Extensive microbial diversity within the chicken gut microbiome revealed by metagenomics and culture.</title>
        <authorList>
            <person name="Gilroy R."/>
            <person name="Ravi A."/>
            <person name="Getino M."/>
            <person name="Pursley I."/>
            <person name="Horton D.L."/>
            <person name="Alikhan N.F."/>
            <person name="Baker D."/>
            <person name="Gharbi K."/>
            <person name="Hall N."/>
            <person name="Watson M."/>
            <person name="Adriaenssens E.M."/>
            <person name="Foster-Nyarko E."/>
            <person name="Jarju S."/>
            <person name="Secka A."/>
            <person name="Antonio M."/>
            <person name="Oren A."/>
            <person name="Chaudhuri R.R."/>
            <person name="La Ragione R."/>
            <person name="Hildebrand F."/>
            <person name="Pallen M.J."/>
        </authorList>
    </citation>
    <scope>NUCLEOTIDE SEQUENCE</scope>
    <source>
        <strain evidence="11">10406</strain>
    </source>
</reference>
<dbReference type="InterPro" id="IPR001901">
    <property type="entry name" value="Translocase_SecE/Sec61-g"/>
</dbReference>
<feature type="compositionally biased region" description="Polar residues" evidence="10">
    <location>
        <begin position="29"/>
        <end position="43"/>
    </location>
</feature>
<keyword evidence="5 9" id="KW-0653">Protein transport</keyword>
<dbReference type="InterPro" id="IPR005807">
    <property type="entry name" value="SecE_bac"/>
</dbReference>
<dbReference type="GO" id="GO:0009306">
    <property type="term" value="P:protein secretion"/>
    <property type="evidence" value="ECO:0007669"/>
    <property type="project" value="UniProtKB-UniRule"/>
</dbReference>
<keyword evidence="4 9" id="KW-0812">Transmembrane</keyword>
<evidence type="ECO:0000256" key="7">
    <source>
        <dbReference type="ARBA" id="ARBA00023010"/>
    </source>
</evidence>
<keyword evidence="3 9" id="KW-1003">Cell membrane</keyword>
<keyword evidence="6 9" id="KW-1133">Transmembrane helix</keyword>
<comment type="subcellular location">
    <subcellularLocation>
        <location evidence="9">Cell membrane</location>
        <topology evidence="9">Single-pass membrane protein</topology>
    </subcellularLocation>
    <subcellularLocation>
        <location evidence="1">Membrane</location>
    </subcellularLocation>
</comment>
<evidence type="ECO:0000256" key="10">
    <source>
        <dbReference type="SAM" id="MobiDB-lite"/>
    </source>
</evidence>
<feature type="region of interest" description="Disordered" evidence="10">
    <location>
        <begin position="1"/>
        <end position="61"/>
    </location>
</feature>
<name>A0A9D1N975_9FIRM</name>
<comment type="subunit">
    <text evidence="9">Component of the Sec protein translocase complex. Heterotrimer consisting of SecY, SecE and SecG subunits. The heterotrimers can form oligomers, although 1 heterotrimer is thought to be able to translocate proteins. Interacts with the ribosome. Interacts with SecDF, and other proteins may be involved. Interacts with SecA.</text>
</comment>
<dbReference type="GO" id="GO:0008320">
    <property type="term" value="F:protein transmembrane transporter activity"/>
    <property type="evidence" value="ECO:0007669"/>
    <property type="project" value="UniProtKB-UniRule"/>
</dbReference>
<accession>A0A9D1N975</accession>
<feature type="transmembrane region" description="Helical" evidence="9">
    <location>
        <begin position="87"/>
        <end position="114"/>
    </location>
</feature>
<dbReference type="AlphaFoldDB" id="A0A9D1N975"/>
<comment type="caution">
    <text evidence="11">The sequence shown here is derived from an EMBL/GenBank/DDBJ whole genome shotgun (WGS) entry which is preliminary data.</text>
</comment>
<protein>
    <recommendedName>
        <fullName evidence="9">Protein translocase subunit SecE</fullName>
    </recommendedName>
</protein>
<evidence type="ECO:0000256" key="8">
    <source>
        <dbReference type="ARBA" id="ARBA00023136"/>
    </source>
</evidence>